<organism evidence="6 7">
    <name type="scientific">Chryseobacterium vrystaatense</name>
    <dbReference type="NCBI Taxonomy" id="307480"/>
    <lineage>
        <taxon>Bacteria</taxon>
        <taxon>Pseudomonadati</taxon>
        <taxon>Bacteroidota</taxon>
        <taxon>Flavobacteriia</taxon>
        <taxon>Flavobacteriales</taxon>
        <taxon>Weeksellaceae</taxon>
        <taxon>Chryseobacterium group</taxon>
        <taxon>Chryseobacterium</taxon>
    </lineage>
</organism>
<dbReference type="NCBIfam" id="NF005499">
    <property type="entry name" value="PRK07114.1"/>
    <property type="match status" value="1"/>
</dbReference>
<name>A0A1M5IBN6_9FLAO</name>
<comment type="similarity">
    <text evidence="2">Belongs to the KHG/KDPG aldolase family.</text>
</comment>
<evidence type="ECO:0000256" key="3">
    <source>
        <dbReference type="ARBA" id="ARBA00011233"/>
    </source>
</evidence>
<proteinExistence type="inferred from homology"/>
<comment type="pathway">
    <text evidence="1">Carbohydrate acid metabolism.</text>
</comment>
<dbReference type="InterPro" id="IPR000887">
    <property type="entry name" value="Aldlse_KDPG_KHG"/>
</dbReference>
<dbReference type="EMBL" id="FQVE01000005">
    <property type="protein sequence ID" value="SHG25479.1"/>
    <property type="molecule type" value="Genomic_DNA"/>
</dbReference>
<evidence type="ECO:0000256" key="4">
    <source>
        <dbReference type="ARBA" id="ARBA00023239"/>
    </source>
</evidence>
<dbReference type="InterPro" id="IPR013785">
    <property type="entry name" value="Aldolase_TIM"/>
</dbReference>
<dbReference type="CDD" id="cd00452">
    <property type="entry name" value="KDPG_aldolase"/>
    <property type="match status" value="1"/>
</dbReference>
<keyword evidence="4" id="KW-0456">Lyase</keyword>
<reference evidence="7" key="1">
    <citation type="submission" date="2016-11" db="EMBL/GenBank/DDBJ databases">
        <authorList>
            <person name="Varghese N."/>
            <person name="Submissions S."/>
        </authorList>
    </citation>
    <scope>NUCLEOTIDE SEQUENCE [LARGE SCALE GENOMIC DNA]</scope>
    <source>
        <strain evidence="7">YR203</strain>
    </source>
</reference>
<dbReference type="Pfam" id="PF01081">
    <property type="entry name" value="Aldolase"/>
    <property type="match status" value="1"/>
</dbReference>
<dbReference type="Gene3D" id="3.20.20.70">
    <property type="entry name" value="Aldolase class I"/>
    <property type="match status" value="1"/>
</dbReference>
<dbReference type="AlphaFoldDB" id="A0A1M5IBN6"/>
<dbReference type="GO" id="GO:0016829">
    <property type="term" value="F:lyase activity"/>
    <property type="evidence" value="ECO:0007669"/>
    <property type="project" value="UniProtKB-KW"/>
</dbReference>
<dbReference type="PANTHER" id="PTHR30246:SF1">
    <property type="entry name" value="2-DEHYDRO-3-DEOXY-6-PHOSPHOGALACTONATE ALDOLASE-RELATED"/>
    <property type="match status" value="1"/>
</dbReference>
<evidence type="ECO:0000256" key="5">
    <source>
        <dbReference type="ARBA" id="ARBA00023277"/>
    </source>
</evidence>
<dbReference type="Proteomes" id="UP000184108">
    <property type="component" value="Unassembled WGS sequence"/>
</dbReference>
<dbReference type="RefSeq" id="WP_073174939.1">
    <property type="nucleotide sequence ID" value="NZ_FQVE01000005.1"/>
</dbReference>
<evidence type="ECO:0000313" key="7">
    <source>
        <dbReference type="Proteomes" id="UP000184108"/>
    </source>
</evidence>
<sequence length="225" mass="24399">MAGFTRIEVALKVKETGIVPVFYHADAEIGKNILKACYDGGARVFEFTNRGDFAHEVFAELVKYSAKELPEMILGVGSVVDAGTASLYIQNGTNFIVAPVLNPEVAKVCNRRKISWMPGCGSVSEISYAEELGAEIVKIFPATQVGGPEFIKAVKGPMPWSNIMPTGGVLPTKENLSQWISAGAYCVGLGSQLFVKNENGEYDYKKITETVANSIQIINELRQSV</sequence>
<comment type="subunit">
    <text evidence="3">Homotrimer.</text>
</comment>
<protein>
    <submittedName>
        <fullName evidence="6">2-dehydro-3-deoxyphosphogluconate aldolase / (4S)-4-hydroxy-2-oxoglutarate aldolase</fullName>
    </submittedName>
</protein>
<evidence type="ECO:0000256" key="1">
    <source>
        <dbReference type="ARBA" id="ARBA00004761"/>
    </source>
</evidence>
<gene>
    <name evidence="6" type="ORF">SAMN02787073_3809</name>
</gene>
<keyword evidence="5" id="KW-0119">Carbohydrate metabolism</keyword>
<evidence type="ECO:0000313" key="6">
    <source>
        <dbReference type="EMBL" id="SHG25479.1"/>
    </source>
</evidence>
<dbReference type="SUPFAM" id="SSF51569">
    <property type="entry name" value="Aldolase"/>
    <property type="match status" value="1"/>
</dbReference>
<dbReference type="PANTHER" id="PTHR30246">
    <property type="entry name" value="2-KETO-3-DEOXY-6-PHOSPHOGLUCONATE ALDOLASE"/>
    <property type="match status" value="1"/>
</dbReference>
<evidence type="ECO:0000256" key="2">
    <source>
        <dbReference type="ARBA" id="ARBA00006906"/>
    </source>
</evidence>
<accession>A0A1M5IBN6</accession>